<evidence type="ECO:0000256" key="1">
    <source>
        <dbReference type="ARBA" id="ARBA00006096"/>
    </source>
</evidence>
<dbReference type="InterPro" id="IPR000667">
    <property type="entry name" value="Peptidase_S13"/>
</dbReference>
<dbReference type="EC" id="3.4.16.4" evidence="4"/>
<sequence length="485" mass="52254">MLKRRLHPLYRAVLAGLSLCLFSLGAQAALPEAVAQPLKAAGIPAAHVALWVAPASGGAPSLQHNVDAAFNPASVMKLLTSSAALEVLGPSFSWSTEAFVQGELRDGVLNGRLILRGGGDPALSWERFDAFLRELRGRGLREIRGDVLIDRSLFAPASREDFDDQPDRAYNAMPDALLVNFKALSLRLIPTAPKQLISASSMLPFAPLQIDNTLLATPGACNDWRAGIRSEFSSQGEQLRLKLSGSMPASCGERVLNLAMHDGLRMTASVFRALWAELGGSLTGSVREAGPAEAVPPEQPPFASWRSPSLGEVLRDMNKYSNNVMARHLFLSLGRNDSRQPLTTQLGEQRLRDWLASRQLNLPGLVLENGSGLSRRERISAAGLGNLLQSMWLSPYMPELLASLPIAGEDGTARRRFGKQPVSGFARLKTGSLNDVMSTAGYVLDSKGQWQAVVLMINDARAEQAEAATIAAINYVFQPAASSAR</sequence>
<dbReference type="PANTHER" id="PTHR30023">
    <property type="entry name" value="D-ALANYL-D-ALANINE CARBOXYPEPTIDASE"/>
    <property type="match status" value="1"/>
</dbReference>
<keyword evidence="4" id="KW-0121">Carboxypeptidase</keyword>
<dbReference type="Gene3D" id="3.40.710.10">
    <property type="entry name" value="DD-peptidase/beta-lactamase superfamily"/>
    <property type="match status" value="1"/>
</dbReference>
<comment type="caution">
    <text evidence="4">The sequence shown here is derived from an EMBL/GenBank/DDBJ whole genome shotgun (WGS) entry which is preliminary data.</text>
</comment>
<dbReference type="GO" id="GO:0009002">
    <property type="term" value="F:serine-type D-Ala-D-Ala carboxypeptidase activity"/>
    <property type="evidence" value="ECO:0007669"/>
    <property type="project" value="UniProtKB-EC"/>
</dbReference>
<gene>
    <name evidence="4" type="primary">dacB</name>
    <name evidence="4" type="ORF">ABDB84_07185</name>
</gene>
<dbReference type="Pfam" id="PF02113">
    <property type="entry name" value="Peptidase_S13"/>
    <property type="match status" value="1"/>
</dbReference>
<dbReference type="EMBL" id="JBDIVE010000003">
    <property type="protein sequence ID" value="MEN3068259.1"/>
    <property type="molecule type" value="Genomic_DNA"/>
</dbReference>
<keyword evidence="4" id="KW-0645">Protease</keyword>
<name>A0ABU9YWZ0_9RHOO</name>
<keyword evidence="5" id="KW-1185">Reference proteome</keyword>
<evidence type="ECO:0000256" key="2">
    <source>
        <dbReference type="ARBA" id="ARBA00022801"/>
    </source>
</evidence>
<organism evidence="4 5">
    <name type="scientific">Uliginosibacterium sediminicola</name>
    <dbReference type="NCBI Taxonomy" id="2024550"/>
    <lineage>
        <taxon>Bacteria</taxon>
        <taxon>Pseudomonadati</taxon>
        <taxon>Pseudomonadota</taxon>
        <taxon>Betaproteobacteria</taxon>
        <taxon>Rhodocyclales</taxon>
        <taxon>Zoogloeaceae</taxon>
        <taxon>Uliginosibacterium</taxon>
    </lineage>
</organism>
<dbReference type="PANTHER" id="PTHR30023:SF0">
    <property type="entry name" value="PENICILLIN-SENSITIVE CARBOXYPEPTIDASE A"/>
    <property type="match status" value="1"/>
</dbReference>
<keyword evidence="3" id="KW-0732">Signal</keyword>
<evidence type="ECO:0000256" key="3">
    <source>
        <dbReference type="SAM" id="SignalP"/>
    </source>
</evidence>
<evidence type="ECO:0000313" key="4">
    <source>
        <dbReference type="EMBL" id="MEN3068259.1"/>
    </source>
</evidence>
<dbReference type="PRINTS" id="PR00922">
    <property type="entry name" value="DADACBPTASE3"/>
</dbReference>
<keyword evidence="2 4" id="KW-0378">Hydrolase</keyword>
<protein>
    <submittedName>
        <fullName evidence="4">D-alanyl-D-alanine carboxypeptidase/D-alanyl-D-alanine-endopeptidase</fullName>
        <ecNumber evidence="4">3.4.16.4</ecNumber>
    </submittedName>
</protein>
<feature type="signal peptide" evidence="3">
    <location>
        <begin position="1"/>
        <end position="28"/>
    </location>
</feature>
<feature type="chain" id="PRO_5046513530" evidence="3">
    <location>
        <begin position="29"/>
        <end position="485"/>
    </location>
</feature>
<comment type="similarity">
    <text evidence="1">Belongs to the peptidase S13 family.</text>
</comment>
<dbReference type="Gene3D" id="3.50.80.20">
    <property type="entry name" value="D-Ala-D-Ala carboxypeptidase C, peptidase S13"/>
    <property type="match status" value="1"/>
</dbReference>
<proteinExistence type="inferred from homology"/>
<dbReference type="SUPFAM" id="SSF56601">
    <property type="entry name" value="beta-lactamase/transpeptidase-like"/>
    <property type="match status" value="1"/>
</dbReference>
<dbReference type="NCBIfam" id="TIGR00666">
    <property type="entry name" value="PBP4"/>
    <property type="match status" value="1"/>
</dbReference>
<reference evidence="4 5" key="1">
    <citation type="journal article" date="2018" name="Int. J. Syst. Evol. Microbiol.">
        <title>Uliginosibacterium sediminicola sp. nov., isolated from freshwater sediment.</title>
        <authorList>
            <person name="Hwang W.M."/>
            <person name="Kim S.M."/>
            <person name="Kang K."/>
            <person name="Ahn T.Y."/>
        </authorList>
    </citation>
    <scope>NUCLEOTIDE SEQUENCE [LARGE SCALE GENOMIC DNA]</scope>
    <source>
        <strain evidence="4 5">M1-21</strain>
    </source>
</reference>
<evidence type="ECO:0000313" key="5">
    <source>
        <dbReference type="Proteomes" id="UP001410394"/>
    </source>
</evidence>
<accession>A0ABU9YWZ0</accession>
<dbReference type="Proteomes" id="UP001410394">
    <property type="component" value="Unassembled WGS sequence"/>
</dbReference>
<dbReference type="RefSeq" id="WP_345919029.1">
    <property type="nucleotide sequence ID" value="NZ_JBDIVE010000003.1"/>
</dbReference>
<dbReference type="InterPro" id="IPR012338">
    <property type="entry name" value="Beta-lactam/transpept-like"/>
</dbReference>